<organism evidence="2 3">
    <name type="scientific">Streptomyces rishiriensis</name>
    <dbReference type="NCBI Taxonomy" id="68264"/>
    <lineage>
        <taxon>Bacteria</taxon>
        <taxon>Bacillati</taxon>
        <taxon>Actinomycetota</taxon>
        <taxon>Actinomycetes</taxon>
        <taxon>Kitasatosporales</taxon>
        <taxon>Streptomycetaceae</taxon>
        <taxon>Streptomyces</taxon>
    </lineage>
</organism>
<dbReference type="Pfam" id="PF00550">
    <property type="entry name" value="PP-binding"/>
    <property type="match status" value="1"/>
</dbReference>
<evidence type="ECO:0000313" key="2">
    <source>
        <dbReference type="EMBL" id="MDQ0578594.1"/>
    </source>
</evidence>
<proteinExistence type="predicted"/>
<evidence type="ECO:0000259" key="1">
    <source>
        <dbReference type="Pfam" id="PF00550"/>
    </source>
</evidence>
<dbReference type="InterPro" id="IPR036736">
    <property type="entry name" value="ACP-like_sf"/>
</dbReference>
<dbReference type="Gene3D" id="1.10.1200.10">
    <property type="entry name" value="ACP-like"/>
    <property type="match status" value="1"/>
</dbReference>
<reference evidence="2 3" key="1">
    <citation type="submission" date="2023-07" db="EMBL/GenBank/DDBJ databases">
        <title>Comparative genomics of wheat-associated soil bacteria to identify genetic determinants of phenazine resistance.</title>
        <authorList>
            <person name="Mouncey N."/>
        </authorList>
    </citation>
    <scope>NUCLEOTIDE SEQUENCE [LARGE SCALE GENOMIC DNA]</scope>
    <source>
        <strain evidence="2 3">B2I6</strain>
    </source>
</reference>
<evidence type="ECO:0000313" key="3">
    <source>
        <dbReference type="Proteomes" id="UP001230654"/>
    </source>
</evidence>
<accession>A0ABU0NHJ8</accession>
<comment type="caution">
    <text evidence="2">The sequence shown here is derived from an EMBL/GenBank/DDBJ whole genome shotgun (WGS) entry which is preliminary data.</text>
</comment>
<protein>
    <recommendedName>
        <fullName evidence="1">Carrier domain-containing protein</fullName>
    </recommendedName>
</protein>
<gene>
    <name evidence="2" type="ORF">QF030_000772</name>
</gene>
<feature type="domain" description="Carrier" evidence="1">
    <location>
        <begin position="33"/>
        <end position="69"/>
    </location>
</feature>
<dbReference type="EMBL" id="JAUSWV010000002">
    <property type="protein sequence ID" value="MDQ0578594.1"/>
    <property type="molecule type" value="Genomic_DNA"/>
</dbReference>
<dbReference type="InterPro" id="IPR009081">
    <property type="entry name" value="PP-bd_ACP"/>
</dbReference>
<sequence length="112" mass="11652">MGVSAVRYVPAMADVDTSATRQDPKGLDGLAAALAQAWHAVLGSLPEEDSDFYDAGGTSIDAARIASQAAESAPDVEDLDVTLMTALLDEARFGDVRRLGLESIDRTRGGSA</sequence>
<keyword evidence="3" id="KW-1185">Reference proteome</keyword>
<dbReference type="Proteomes" id="UP001230654">
    <property type="component" value="Unassembled WGS sequence"/>
</dbReference>
<name>A0ABU0NHJ8_STRRH</name>